<name>A0A9P8L1J2_9PEZI</name>
<keyword evidence="3" id="KW-1185">Reference proteome</keyword>
<keyword evidence="1" id="KW-1133">Transmembrane helix</keyword>
<comment type="caution">
    <text evidence="2">The sequence shown here is derived from an EMBL/GenBank/DDBJ whole genome shotgun (WGS) entry which is preliminary data.</text>
</comment>
<keyword evidence="1" id="KW-0472">Membrane</keyword>
<dbReference type="AlphaFoldDB" id="A0A9P8L1J2"/>
<dbReference type="OrthoDB" id="5374008at2759"/>
<evidence type="ECO:0000313" key="2">
    <source>
        <dbReference type="EMBL" id="KAH0538066.1"/>
    </source>
</evidence>
<accession>A0A9P8L1J2</accession>
<feature type="transmembrane region" description="Helical" evidence="1">
    <location>
        <begin position="52"/>
        <end position="71"/>
    </location>
</feature>
<reference evidence="2" key="1">
    <citation type="submission" date="2021-03" db="EMBL/GenBank/DDBJ databases">
        <title>Comparative genomics and phylogenomic investigation of the class Geoglossomycetes provide insights into ecological specialization and systematics.</title>
        <authorList>
            <person name="Melie T."/>
            <person name="Pirro S."/>
            <person name="Miller A.N."/>
            <person name="Quandt A."/>
        </authorList>
    </citation>
    <scope>NUCLEOTIDE SEQUENCE</scope>
    <source>
        <strain evidence="2">GBOQ0MN5Z8</strain>
    </source>
</reference>
<proteinExistence type="predicted"/>
<evidence type="ECO:0000256" key="1">
    <source>
        <dbReference type="SAM" id="Phobius"/>
    </source>
</evidence>
<keyword evidence="1" id="KW-0812">Transmembrane</keyword>
<protein>
    <submittedName>
        <fullName evidence="2">Uncharacterized protein</fullName>
    </submittedName>
</protein>
<organism evidence="2 3">
    <name type="scientific">Glutinoglossum americanum</name>
    <dbReference type="NCBI Taxonomy" id="1670608"/>
    <lineage>
        <taxon>Eukaryota</taxon>
        <taxon>Fungi</taxon>
        <taxon>Dikarya</taxon>
        <taxon>Ascomycota</taxon>
        <taxon>Pezizomycotina</taxon>
        <taxon>Geoglossomycetes</taxon>
        <taxon>Geoglossales</taxon>
        <taxon>Geoglossaceae</taxon>
        <taxon>Glutinoglossum</taxon>
    </lineage>
</organism>
<dbReference type="EMBL" id="JAGHQL010000124">
    <property type="protein sequence ID" value="KAH0538066.1"/>
    <property type="molecule type" value="Genomic_DNA"/>
</dbReference>
<gene>
    <name evidence="2" type="ORF">FGG08_005328</name>
</gene>
<dbReference type="Proteomes" id="UP000698800">
    <property type="component" value="Unassembled WGS sequence"/>
</dbReference>
<sequence length="155" mass="18079">MALFTHKTLQFVRAPDENVFIAPFNLIEIFFLVLPFEWWLPSTTYEHLNNKVMGIIYSPLLLLTAFLETRAAHKVIHNRRRGEADDDAVEEWEVFERREFLGEGWEERVEVARPNVEDEAAVLEVKALRKEVRKLEGLVQRLVDGEEKGKGKEDS</sequence>
<feature type="transmembrane region" description="Helical" evidence="1">
    <location>
        <begin position="20"/>
        <end position="40"/>
    </location>
</feature>
<evidence type="ECO:0000313" key="3">
    <source>
        <dbReference type="Proteomes" id="UP000698800"/>
    </source>
</evidence>